<evidence type="ECO:0000313" key="6">
    <source>
        <dbReference type="EMBL" id="SER41859.1"/>
    </source>
</evidence>
<organism evidence="5 7">
    <name type="scientific">Pediococcus ethanolidurans</name>
    <dbReference type="NCBI Taxonomy" id="319653"/>
    <lineage>
        <taxon>Bacteria</taxon>
        <taxon>Bacillati</taxon>
        <taxon>Bacillota</taxon>
        <taxon>Bacilli</taxon>
        <taxon>Lactobacillales</taxon>
        <taxon>Lactobacillaceae</taxon>
        <taxon>Pediococcus</taxon>
    </lineage>
</organism>
<sequence>MKIAVAQQFQNFLTTIGISLTDILQKAQIPNRIQHEELKLTTLEYYRLLQGIDAVISDDQLLSFSDIDNINMFMPPFFAALCSHDGLTAIQRLAKYKQLVGPLRLEFTKSQQTFSIHFAYVYPNLELPRFALLNEQLLLISLVRKGTGQTIKPLLMTGPYPLGVTLQDYVGTAAQLTTDNQIVFQLTDLAQPFLTGNNTMLTYLEPQMQQRITAVGQAVSFTSVVQSRLYTAIPAGAFTLEDIASGLGVSVRTLQRNLSAENTTFNQQIKYIQKTLALGYLKDPKLTVAEIAYLVGYADPSSFSRAFKGWTGQTISQYR</sequence>
<dbReference type="Pfam" id="PF12833">
    <property type="entry name" value="HTH_18"/>
    <property type="match status" value="1"/>
</dbReference>
<evidence type="ECO:0000256" key="3">
    <source>
        <dbReference type="ARBA" id="ARBA00023163"/>
    </source>
</evidence>
<name>A0A0R2JZS6_9LACO</name>
<evidence type="ECO:0000256" key="2">
    <source>
        <dbReference type="ARBA" id="ARBA00023125"/>
    </source>
</evidence>
<dbReference type="Proteomes" id="UP000182818">
    <property type="component" value="Unassembled WGS sequence"/>
</dbReference>
<dbReference type="InterPro" id="IPR020449">
    <property type="entry name" value="Tscrpt_reg_AraC-type_HTH"/>
</dbReference>
<dbReference type="STRING" id="319653.SAMN04487973_10669"/>
<dbReference type="GO" id="GO:0003700">
    <property type="term" value="F:DNA-binding transcription factor activity"/>
    <property type="evidence" value="ECO:0007669"/>
    <property type="project" value="InterPro"/>
</dbReference>
<accession>A0A0R2JZS6</accession>
<reference evidence="5 7" key="1">
    <citation type="journal article" date="2015" name="Genome Announc.">
        <title>Expanding the biotechnology potential of lactobacilli through comparative genomics of 213 strains and associated genera.</title>
        <authorList>
            <person name="Sun Z."/>
            <person name="Harris H.M."/>
            <person name="McCann A."/>
            <person name="Guo C."/>
            <person name="Argimon S."/>
            <person name="Zhang W."/>
            <person name="Yang X."/>
            <person name="Jeffery I.B."/>
            <person name="Cooney J.C."/>
            <person name="Kagawa T.F."/>
            <person name="Liu W."/>
            <person name="Song Y."/>
            <person name="Salvetti E."/>
            <person name="Wrobel A."/>
            <person name="Rasinkangas P."/>
            <person name="Parkhill J."/>
            <person name="Rea M.C."/>
            <person name="O'Sullivan O."/>
            <person name="Ritari J."/>
            <person name="Douillard F.P."/>
            <person name="Paul Ross R."/>
            <person name="Yang R."/>
            <person name="Briner A.E."/>
            <person name="Felis G.E."/>
            <person name="de Vos W.M."/>
            <person name="Barrangou R."/>
            <person name="Klaenhammer T.R."/>
            <person name="Caufield P.W."/>
            <person name="Cui Y."/>
            <person name="Zhang H."/>
            <person name="O'Toole P.W."/>
        </authorList>
    </citation>
    <scope>NUCLEOTIDE SEQUENCE [LARGE SCALE GENOMIC DNA]</scope>
    <source>
        <strain evidence="5 7">DSM 22301</strain>
    </source>
</reference>
<proteinExistence type="predicted"/>
<dbReference type="GO" id="GO:0000976">
    <property type="term" value="F:transcription cis-regulatory region binding"/>
    <property type="evidence" value="ECO:0007669"/>
    <property type="project" value="TreeGrafter"/>
</dbReference>
<comment type="caution">
    <text evidence="5">The sequence shown here is derived from an EMBL/GenBank/DDBJ whole genome shotgun (WGS) entry which is preliminary data.</text>
</comment>
<keyword evidence="2 6" id="KW-0238">DNA-binding</keyword>
<dbReference type="SMART" id="SM00342">
    <property type="entry name" value="HTH_ARAC"/>
    <property type="match status" value="1"/>
</dbReference>
<gene>
    <name evidence="5" type="ORF">IV87_GL001959</name>
    <name evidence="6" type="ORF">SAMN04487973_10669</name>
</gene>
<dbReference type="PROSITE" id="PS01124">
    <property type="entry name" value="HTH_ARAC_FAMILY_2"/>
    <property type="match status" value="1"/>
</dbReference>
<dbReference type="PANTHER" id="PTHR47894">
    <property type="entry name" value="HTH-TYPE TRANSCRIPTIONAL REGULATOR GADX"/>
    <property type="match status" value="1"/>
</dbReference>
<evidence type="ECO:0000313" key="5">
    <source>
        <dbReference type="EMBL" id="KRN82782.1"/>
    </source>
</evidence>
<evidence type="ECO:0000313" key="8">
    <source>
        <dbReference type="Proteomes" id="UP000182818"/>
    </source>
</evidence>
<dbReference type="GeneID" id="76043315"/>
<protein>
    <submittedName>
        <fullName evidence="6">AraC-type DNA-binding protein</fullName>
    </submittedName>
    <submittedName>
        <fullName evidence="5">Transcription regulator</fullName>
    </submittedName>
</protein>
<evidence type="ECO:0000256" key="1">
    <source>
        <dbReference type="ARBA" id="ARBA00023015"/>
    </source>
</evidence>
<evidence type="ECO:0000259" key="4">
    <source>
        <dbReference type="PROSITE" id="PS01124"/>
    </source>
</evidence>
<dbReference type="SUPFAM" id="SSF46689">
    <property type="entry name" value="Homeodomain-like"/>
    <property type="match status" value="1"/>
</dbReference>
<keyword evidence="3" id="KW-0804">Transcription</keyword>
<dbReference type="AlphaFoldDB" id="A0A0R2JZS6"/>
<keyword evidence="1" id="KW-0805">Transcription regulation</keyword>
<evidence type="ECO:0000313" key="7">
    <source>
        <dbReference type="Proteomes" id="UP000051749"/>
    </source>
</evidence>
<dbReference type="PATRIC" id="fig|319653.3.peg.1997"/>
<dbReference type="OrthoDB" id="5582699at2"/>
<dbReference type="GO" id="GO:0005829">
    <property type="term" value="C:cytosol"/>
    <property type="evidence" value="ECO:0007669"/>
    <property type="project" value="TreeGrafter"/>
</dbReference>
<dbReference type="RefSeq" id="WP_057805772.1">
    <property type="nucleotide sequence ID" value="NZ_BJYP01000012.1"/>
</dbReference>
<dbReference type="PANTHER" id="PTHR47894:SF1">
    <property type="entry name" value="HTH-TYPE TRANSCRIPTIONAL REGULATOR VQSM"/>
    <property type="match status" value="1"/>
</dbReference>
<dbReference type="PRINTS" id="PR00032">
    <property type="entry name" value="HTHARAC"/>
</dbReference>
<dbReference type="EMBL" id="JQBY01000007">
    <property type="protein sequence ID" value="KRN82782.1"/>
    <property type="molecule type" value="Genomic_DNA"/>
</dbReference>
<dbReference type="InterPro" id="IPR009057">
    <property type="entry name" value="Homeodomain-like_sf"/>
</dbReference>
<dbReference type="Proteomes" id="UP000051749">
    <property type="component" value="Unassembled WGS sequence"/>
</dbReference>
<keyword evidence="8" id="KW-1185">Reference proteome</keyword>
<reference evidence="6 8" key="2">
    <citation type="submission" date="2016-10" db="EMBL/GenBank/DDBJ databases">
        <authorList>
            <person name="Varghese N."/>
            <person name="Submissions S."/>
        </authorList>
    </citation>
    <scope>NUCLEOTIDE SEQUENCE [LARGE SCALE GENOMIC DNA]</scope>
    <source>
        <strain evidence="6 8">CGMCC 1.3889</strain>
    </source>
</reference>
<dbReference type="EMBL" id="FOGK01000006">
    <property type="protein sequence ID" value="SER41859.1"/>
    <property type="molecule type" value="Genomic_DNA"/>
</dbReference>
<feature type="domain" description="HTH araC/xylS-type" evidence="4">
    <location>
        <begin position="219"/>
        <end position="319"/>
    </location>
</feature>
<dbReference type="InterPro" id="IPR018060">
    <property type="entry name" value="HTH_AraC"/>
</dbReference>
<dbReference type="Gene3D" id="1.10.10.60">
    <property type="entry name" value="Homeodomain-like"/>
    <property type="match status" value="1"/>
</dbReference>